<feature type="domain" description="DUF1648" evidence="2">
    <location>
        <begin position="16"/>
        <end position="56"/>
    </location>
</feature>
<evidence type="ECO:0000313" key="5">
    <source>
        <dbReference type="Proteomes" id="UP001146793"/>
    </source>
</evidence>
<evidence type="ECO:0000256" key="1">
    <source>
        <dbReference type="SAM" id="Phobius"/>
    </source>
</evidence>
<evidence type="ECO:0000313" key="6">
    <source>
        <dbReference type="Proteomes" id="UP001150062"/>
    </source>
</evidence>
<reference evidence="4" key="1">
    <citation type="submission" date="2022-08" db="EMBL/GenBank/DDBJ databases">
        <title>Novel sulfate-reducing endosymbionts in the free-living metamonad Anaeramoeba.</title>
        <authorList>
            <person name="Jerlstrom-Hultqvist J."/>
            <person name="Cepicka I."/>
            <person name="Gallot-Lavallee L."/>
            <person name="Salas-Leiva D."/>
            <person name="Curtis B.A."/>
            <person name="Zahonova K."/>
            <person name="Pipaliya S."/>
            <person name="Dacks J."/>
            <person name="Roger A.J."/>
        </authorList>
    </citation>
    <scope>NUCLEOTIDE SEQUENCE</scope>
    <source>
        <strain evidence="4">Schooner1</strain>
    </source>
</reference>
<name>A0AAV7ZX03_9EUKA</name>
<comment type="caution">
    <text evidence="3">The sequence shown here is derived from an EMBL/GenBank/DDBJ whole genome shotgun (WGS) entry which is preliminary data.</text>
</comment>
<feature type="transmembrane region" description="Helical" evidence="1">
    <location>
        <begin position="56"/>
        <end position="78"/>
    </location>
</feature>
<accession>A0AAV7ZX03</accession>
<proteinExistence type="predicted"/>
<reference evidence="3" key="2">
    <citation type="submission" date="2022-08" db="EMBL/GenBank/DDBJ databases">
        <title>Novel sulphate-reducing endosymbionts in the free-living metamonad Anaeramoeba.</title>
        <authorList>
            <person name="Jerlstrom-Hultqvist J."/>
            <person name="Cepicka I."/>
            <person name="Gallot-Lavallee L."/>
            <person name="Salas-Leiva D."/>
            <person name="Curtis B.A."/>
            <person name="Zahonova K."/>
            <person name="Pipaliya S."/>
            <person name="Dacks J."/>
            <person name="Roger A.J."/>
        </authorList>
    </citation>
    <scope>NUCLEOTIDE SEQUENCE</scope>
    <source>
        <strain evidence="3">Busselton2</strain>
    </source>
</reference>
<keyword evidence="6" id="KW-1185">Reference proteome</keyword>
<keyword evidence="1" id="KW-1133">Transmembrane helix</keyword>
<gene>
    <name evidence="3" type="ORF">M0812_10853</name>
    <name evidence="4" type="ORF">M0813_07110</name>
</gene>
<sequence>MPLSKNTKFFVLLPFIFFIPNIILPIYYNSKLPSKVAIHYNGDGDADNWGSKSTLIGINVALSIFSLVMFLLTCLCVLKCPSSMLNIPNREYWGSSVMRPILMEKITPFLSLTFTFVEIIDFFMFFIVFRSNVHDSKKLEGFWVFYVLLTLFVVSIISLSFRVRKSFSKTHADPLIDKGEW</sequence>
<feature type="transmembrane region" description="Helical" evidence="1">
    <location>
        <begin position="9"/>
        <end position="28"/>
    </location>
</feature>
<feature type="transmembrane region" description="Helical" evidence="1">
    <location>
        <begin position="109"/>
        <end position="129"/>
    </location>
</feature>
<protein>
    <submittedName>
        <fullName evidence="3">Membrane protein-related</fullName>
    </submittedName>
</protein>
<dbReference type="Proteomes" id="UP001150062">
    <property type="component" value="Unassembled WGS sequence"/>
</dbReference>
<evidence type="ECO:0000313" key="4">
    <source>
        <dbReference type="EMBL" id="KAJ6230121.1"/>
    </source>
</evidence>
<keyword evidence="1" id="KW-0812">Transmembrane</keyword>
<evidence type="ECO:0000313" key="3">
    <source>
        <dbReference type="EMBL" id="KAJ3444990.1"/>
    </source>
</evidence>
<dbReference type="Proteomes" id="UP001146793">
    <property type="component" value="Unassembled WGS sequence"/>
</dbReference>
<dbReference type="EMBL" id="JAOAOG010000314">
    <property type="protein sequence ID" value="KAJ6230121.1"/>
    <property type="molecule type" value="Genomic_DNA"/>
</dbReference>
<keyword evidence="1" id="KW-0472">Membrane</keyword>
<dbReference type="InterPro" id="IPR012867">
    <property type="entry name" value="DUF1648"/>
</dbReference>
<feature type="transmembrane region" description="Helical" evidence="1">
    <location>
        <begin position="141"/>
        <end position="161"/>
    </location>
</feature>
<evidence type="ECO:0000259" key="2">
    <source>
        <dbReference type="Pfam" id="PF07853"/>
    </source>
</evidence>
<organism evidence="3 5">
    <name type="scientific">Anaeramoeba flamelloides</name>
    <dbReference type="NCBI Taxonomy" id="1746091"/>
    <lineage>
        <taxon>Eukaryota</taxon>
        <taxon>Metamonada</taxon>
        <taxon>Anaeramoebidae</taxon>
        <taxon>Anaeramoeba</taxon>
    </lineage>
</organism>
<dbReference type="Pfam" id="PF07853">
    <property type="entry name" value="DUF1648"/>
    <property type="match status" value="1"/>
</dbReference>
<dbReference type="AlphaFoldDB" id="A0AAV7ZX03"/>
<dbReference type="EMBL" id="JANTQA010000023">
    <property type="protein sequence ID" value="KAJ3444990.1"/>
    <property type="molecule type" value="Genomic_DNA"/>
</dbReference>